<keyword evidence="3" id="KW-0804">Transcription</keyword>
<keyword evidence="2" id="KW-0238">DNA-binding</keyword>
<comment type="caution">
    <text evidence="6">The sequence shown here is derived from an EMBL/GenBank/DDBJ whole genome shotgun (WGS) entry which is preliminary data.</text>
</comment>
<dbReference type="Pfam" id="PF09339">
    <property type="entry name" value="HTH_IclR"/>
    <property type="match status" value="1"/>
</dbReference>
<evidence type="ECO:0000259" key="5">
    <source>
        <dbReference type="PROSITE" id="PS51078"/>
    </source>
</evidence>
<keyword evidence="7" id="KW-1185">Reference proteome</keyword>
<dbReference type="PROSITE" id="PS51077">
    <property type="entry name" value="HTH_ICLR"/>
    <property type="match status" value="1"/>
</dbReference>
<evidence type="ECO:0000256" key="2">
    <source>
        <dbReference type="ARBA" id="ARBA00023125"/>
    </source>
</evidence>
<feature type="domain" description="HTH iclR-type" evidence="4">
    <location>
        <begin position="19"/>
        <end position="82"/>
    </location>
</feature>
<dbReference type="InterPro" id="IPR005471">
    <property type="entry name" value="Tscrpt_reg_IclR_N"/>
</dbReference>
<proteinExistence type="predicted"/>
<dbReference type="SUPFAM" id="SSF55781">
    <property type="entry name" value="GAF domain-like"/>
    <property type="match status" value="1"/>
</dbReference>
<reference evidence="7" key="1">
    <citation type="submission" date="2018-05" db="EMBL/GenBank/DDBJ databases">
        <title>Micromonospora globispora sp. nov. and Micromonospora rugosa sp. nov., isolated from marine sediment.</title>
        <authorList>
            <person name="Carro L."/>
            <person name="Aysel V."/>
            <person name="Cetin D."/>
            <person name="Igual J.M."/>
            <person name="Klenk H.-P."/>
            <person name="Trujillo M.E."/>
            <person name="Sahin N."/>
        </authorList>
    </citation>
    <scope>NUCLEOTIDE SEQUENCE [LARGE SCALE GENOMIC DNA]</scope>
    <source>
        <strain evidence="7">S2904</strain>
    </source>
</reference>
<dbReference type="Gene3D" id="1.10.10.10">
    <property type="entry name" value="Winged helix-like DNA-binding domain superfamily/Winged helix DNA-binding domain"/>
    <property type="match status" value="1"/>
</dbReference>
<gene>
    <name evidence="6" type="ORF">DLJ46_02195</name>
</gene>
<evidence type="ECO:0000256" key="3">
    <source>
        <dbReference type="ARBA" id="ARBA00023163"/>
    </source>
</evidence>
<dbReference type="PANTHER" id="PTHR30136:SF24">
    <property type="entry name" value="HTH-TYPE TRANSCRIPTIONAL REPRESSOR ALLR"/>
    <property type="match status" value="1"/>
</dbReference>
<organism evidence="6 7">
    <name type="scientific">Micromonospora globispora</name>
    <dbReference type="NCBI Taxonomy" id="1450148"/>
    <lineage>
        <taxon>Bacteria</taxon>
        <taxon>Bacillati</taxon>
        <taxon>Actinomycetota</taxon>
        <taxon>Actinomycetes</taxon>
        <taxon>Micromonosporales</taxon>
        <taxon>Micromonosporaceae</taxon>
        <taxon>Micromonospora</taxon>
    </lineage>
</organism>
<dbReference type="InterPro" id="IPR036388">
    <property type="entry name" value="WH-like_DNA-bd_sf"/>
</dbReference>
<dbReference type="OrthoDB" id="9807558at2"/>
<dbReference type="Pfam" id="PF01614">
    <property type="entry name" value="IclR_C"/>
    <property type="match status" value="1"/>
</dbReference>
<dbReference type="SMART" id="SM00346">
    <property type="entry name" value="HTH_ICLR"/>
    <property type="match status" value="1"/>
</dbReference>
<dbReference type="GO" id="GO:0003700">
    <property type="term" value="F:DNA-binding transcription factor activity"/>
    <property type="evidence" value="ECO:0007669"/>
    <property type="project" value="TreeGrafter"/>
</dbReference>
<sequence length="266" mass="28949">MMPATERPDEPAAQGPAGTQTLIRGLRVLEVMAVQNRPIGVGELSRLIDLPKSTVQRLLRTLGQEGWAEMSSDPTTRWRLSPRLLALARTGAPWKTLREAAIPHLAALGARTGETIHFSVLDRDVQMVLIDRVDSIHPVRTFNAIGASTPLHTSASGKAVLAMLPLDEVERILARPLEKVMPNTSTDPRHLMHQVLEAKERGYAVNISENRPHVCAVGAAVAGPGGRPVAAVTISMPDVRFEPARVPEWGAWVRDTARAITDTFTD</sequence>
<dbReference type="RefSeq" id="WP_109942981.1">
    <property type="nucleotide sequence ID" value="NZ_QGSU01000332.1"/>
</dbReference>
<name>A0A317KGY7_9ACTN</name>
<dbReference type="GO" id="GO:0003677">
    <property type="term" value="F:DNA binding"/>
    <property type="evidence" value="ECO:0007669"/>
    <property type="project" value="UniProtKB-KW"/>
</dbReference>
<dbReference type="GO" id="GO:0045892">
    <property type="term" value="P:negative regulation of DNA-templated transcription"/>
    <property type="evidence" value="ECO:0007669"/>
    <property type="project" value="TreeGrafter"/>
</dbReference>
<dbReference type="PANTHER" id="PTHR30136">
    <property type="entry name" value="HELIX-TURN-HELIX TRANSCRIPTIONAL REGULATOR, ICLR FAMILY"/>
    <property type="match status" value="1"/>
</dbReference>
<evidence type="ECO:0000259" key="4">
    <source>
        <dbReference type="PROSITE" id="PS51077"/>
    </source>
</evidence>
<feature type="domain" description="IclR-ED" evidence="5">
    <location>
        <begin position="83"/>
        <end position="266"/>
    </location>
</feature>
<evidence type="ECO:0000256" key="1">
    <source>
        <dbReference type="ARBA" id="ARBA00023015"/>
    </source>
</evidence>
<keyword evidence="1" id="KW-0805">Transcription regulation</keyword>
<dbReference type="InterPro" id="IPR014757">
    <property type="entry name" value="Tscrpt_reg_IclR_C"/>
</dbReference>
<evidence type="ECO:0000313" key="6">
    <source>
        <dbReference type="EMBL" id="PWU52856.1"/>
    </source>
</evidence>
<accession>A0A317KGY7</accession>
<dbReference type="AlphaFoldDB" id="A0A317KGY7"/>
<dbReference type="InterPro" id="IPR050707">
    <property type="entry name" value="HTH_MetabolicPath_Reg"/>
</dbReference>
<dbReference type="Proteomes" id="UP000245683">
    <property type="component" value="Unassembled WGS sequence"/>
</dbReference>
<dbReference type="InterPro" id="IPR029016">
    <property type="entry name" value="GAF-like_dom_sf"/>
</dbReference>
<protein>
    <submittedName>
        <fullName evidence="6">IclR family transcriptional regulator</fullName>
    </submittedName>
</protein>
<dbReference type="PROSITE" id="PS51078">
    <property type="entry name" value="ICLR_ED"/>
    <property type="match status" value="1"/>
</dbReference>
<dbReference type="SUPFAM" id="SSF46785">
    <property type="entry name" value="Winged helix' DNA-binding domain"/>
    <property type="match status" value="1"/>
</dbReference>
<evidence type="ECO:0000313" key="7">
    <source>
        <dbReference type="Proteomes" id="UP000245683"/>
    </source>
</evidence>
<dbReference type="InterPro" id="IPR036390">
    <property type="entry name" value="WH_DNA-bd_sf"/>
</dbReference>
<dbReference type="Gene3D" id="3.30.450.40">
    <property type="match status" value="1"/>
</dbReference>
<dbReference type="EMBL" id="QGSV01000057">
    <property type="protein sequence ID" value="PWU52856.1"/>
    <property type="molecule type" value="Genomic_DNA"/>
</dbReference>